<reference evidence="3" key="1">
    <citation type="submission" date="2020-01" db="EMBL/GenBank/DDBJ databases">
        <authorList>
            <person name="Meier V. D."/>
            <person name="Meier V D."/>
        </authorList>
    </citation>
    <scope>NUCLEOTIDE SEQUENCE</scope>
    <source>
        <strain evidence="3">HLG_WM_MAG_02</strain>
    </source>
</reference>
<keyword evidence="2" id="KW-1133">Transmembrane helix</keyword>
<keyword evidence="2" id="KW-0812">Transmembrane</keyword>
<evidence type="ECO:0000256" key="2">
    <source>
        <dbReference type="SAM" id="Phobius"/>
    </source>
</evidence>
<keyword evidence="1" id="KW-0175">Coiled coil</keyword>
<dbReference type="EMBL" id="CACVAZ010000016">
    <property type="protein sequence ID" value="CAA6804284.1"/>
    <property type="molecule type" value="Genomic_DNA"/>
</dbReference>
<feature type="transmembrane region" description="Helical" evidence="2">
    <location>
        <begin position="87"/>
        <end position="109"/>
    </location>
</feature>
<name>A0A6S6SH68_9BACT</name>
<sequence>MESKKQRIEKKRKRDKISLVIMLFLFSVISFYTSYTGLLKLSGVSNNNYVLQVFMAVLVGVLQFTLVFSINAFYIQDMFKKYWIKSIALLLTYIITMVLSVTFSFSYWYEEFSAEDYAKRSSALQLNKVKKSLLEAKQSFIVMENSLTMLSEYSQTESNKERRYGGTCNPSVGSGEGVYTWLRADDAKYTKSYSEDIHKLKNELDDEINQVSRYLETFNPKGNVSQFNREVNDKINEINIKYFNSQTLKSLESMLEERSGKSRNHISVFNKKTASTTMQSCMDRDFTIGAKRVIHRVRALKSIKTLNFFDMSDTKKLFGRTALVLKALVSPSDKIKNTDEMSEANDITYDDIYAVSAGFVIDFLILLITLYGKEPKEDLVPIETVKDILNGKYPNEVLGSLKLFIAELNSSYLIAVPNDVDDALDNKKVANLKLLMLYMQQQKLAKLYINDRKSERFNKYFNKHLKETYAGHTFRVYRIKKKKFNQFILQNIVEGATHV</sequence>
<feature type="coiled-coil region" evidence="1">
    <location>
        <begin position="190"/>
        <end position="217"/>
    </location>
</feature>
<keyword evidence="2" id="KW-0472">Membrane</keyword>
<proteinExistence type="predicted"/>
<feature type="transmembrane region" description="Helical" evidence="2">
    <location>
        <begin position="20"/>
        <end position="38"/>
    </location>
</feature>
<organism evidence="3">
    <name type="scientific">uncultured Sulfurovum sp</name>
    <dbReference type="NCBI Taxonomy" id="269237"/>
    <lineage>
        <taxon>Bacteria</taxon>
        <taxon>Pseudomonadati</taxon>
        <taxon>Campylobacterota</taxon>
        <taxon>Epsilonproteobacteria</taxon>
        <taxon>Campylobacterales</taxon>
        <taxon>Sulfurovaceae</taxon>
        <taxon>Sulfurovum</taxon>
        <taxon>environmental samples</taxon>
    </lineage>
</organism>
<protein>
    <submittedName>
        <fullName evidence="3">Uncharacterized protein</fullName>
    </submittedName>
</protein>
<evidence type="ECO:0000256" key="1">
    <source>
        <dbReference type="SAM" id="Coils"/>
    </source>
</evidence>
<evidence type="ECO:0000313" key="3">
    <source>
        <dbReference type="EMBL" id="CAA6804284.1"/>
    </source>
</evidence>
<dbReference type="AlphaFoldDB" id="A0A6S6SH68"/>
<accession>A0A6S6SH68</accession>
<feature type="transmembrane region" description="Helical" evidence="2">
    <location>
        <begin position="50"/>
        <end position="75"/>
    </location>
</feature>
<gene>
    <name evidence="3" type="ORF">HELGO_WM29935</name>
</gene>